<keyword evidence="4" id="KW-1185">Reference proteome</keyword>
<feature type="chain" id="PRO_5040873637" evidence="2">
    <location>
        <begin position="31"/>
        <end position="277"/>
    </location>
</feature>
<proteinExistence type="predicted"/>
<gene>
    <name evidence="3" type="ORF">NDO55_04240</name>
</gene>
<feature type="signal peptide" evidence="2">
    <location>
        <begin position="1"/>
        <end position="30"/>
    </location>
</feature>
<protein>
    <submittedName>
        <fullName evidence="3">Uncharacterized protein</fullName>
    </submittedName>
</protein>
<organism evidence="3 4">
    <name type="scientific">Sphingomicrobium sediminis</name>
    <dbReference type="NCBI Taxonomy" id="2950949"/>
    <lineage>
        <taxon>Bacteria</taxon>
        <taxon>Pseudomonadati</taxon>
        <taxon>Pseudomonadota</taxon>
        <taxon>Alphaproteobacteria</taxon>
        <taxon>Sphingomonadales</taxon>
        <taxon>Sphingomonadaceae</taxon>
        <taxon>Sphingomicrobium</taxon>
    </lineage>
</organism>
<evidence type="ECO:0000256" key="1">
    <source>
        <dbReference type="SAM" id="MobiDB-lite"/>
    </source>
</evidence>
<sequence length="277" mass="29600">MTISVSAGRAGIAALAAILSVSAGTGSAMAQEAPPAGGDEEEAPIVISGERPSDPGNRGSRDPERPDEFYAVQQNDEDGTIDWQLLYLLREQNKNSVRDRYGHAGYMAQCALASVGEDAVSYVDVSAEPDYEALMKAFKGRHAQCVNSAQRAAPVYMVNAALAEMLVVNALPQPPLRAEGVDTARAADFVFGPEPESDINTVARCAVVYSPGLAYDVLFTSPDSKEERAALELLYANTPECGLSERPKMEPIYQRTSLAVALFKWNELGPLAASADE</sequence>
<dbReference type="RefSeq" id="WP_252112733.1">
    <property type="nucleotide sequence ID" value="NZ_JAMSHT010000001.1"/>
</dbReference>
<evidence type="ECO:0000256" key="2">
    <source>
        <dbReference type="SAM" id="SignalP"/>
    </source>
</evidence>
<reference evidence="3" key="1">
    <citation type="submission" date="2022-06" db="EMBL/GenBank/DDBJ databases">
        <title>Sphingomicrobium sedimins sp. nov., a marine bacterium isolated from tidal flat.</title>
        <authorList>
            <person name="Kim C.-H."/>
            <person name="Yoo Y."/>
            <person name="Kim J.-J."/>
        </authorList>
    </citation>
    <scope>NUCLEOTIDE SEQUENCE</scope>
    <source>
        <strain evidence="3">GRR-S6-50</strain>
    </source>
</reference>
<name>A0A9X2EKG8_9SPHN</name>
<evidence type="ECO:0000313" key="4">
    <source>
        <dbReference type="Proteomes" id="UP001155128"/>
    </source>
</evidence>
<dbReference type="AlphaFoldDB" id="A0A9X2EKG8"/>
<accession>A0A9X2EKG8</accession>
<feature type="compositionally biased region" description="Low complexity" evidence="1">
    <location>
        <begin position="27"/>
        <end position="37"/>
    </location>
</feature>
<evidence type="ECO:0000313" key="3">
    <source>
        <dbReference type="EMBL" id="MCM8557027.1"/>
    </source>
</evidence>
<comment type="caution">
    <text evidence="3">The sequence shown here is derived from an EMBL/GenBank/DDBJ whole genome shotgun (WGS) entry which is preliminary data.</text>
</comment>
<dbReference type="EMBL" id="JAMSHT010000001">
    <property type="protein sequence ID" value="MCM8557027.1"/>
    <property type="molecule type" value="Genomic_DNA"/>
</dbReference>
<dbReference type="Proteomes" id="UP001155128">
    <property type="component" value="Unassembled WGS sequence"/>
</dbReference>
<feature type="region of interest" description="Disordered" evidence="1">
    <location>
        <begin position="27"/>
        <end position="66"/>
    </location>
</feature>
<keyword evidence="2" id="KW-0732">Signal</keyword>